<proteinExistence type="predicted"/>
<sequence length="245" mass="26919">MTTAAWQLLAEGLRDHFAPALRTLGFTGWRYTFSVPDRAHWALLGVEVAAAGAGDPAVRYTLNLSVTAKDAWAGRAPRQRGSLRPDPNTASGLESWRARIGELLPAGGDVWWEIAPGPRWLVAVEDSVAAVRRYGLPELLRRLEEPATRTYLSAVELEEVNAALARAAVSRIRRTELTADGELLLRGAWVRSDRVARRVLESTAEGFLSAGDERYHRVRVFDTLGRELWSLGAPGRSEADRPDGG</sequence>
<accession>A0AAU8JVM7</accession>
<name>A0AAU8JVM7_9ACTN</name>
<evidence type="ECO:0008006" key="2">
    <source>
        <dbReference type="Google" id="ProtNLM"/>
    </source>
</evidence>
<evidence type="ECO:0000313" key="1">
    <source>
        <dbReference type="EMBL" id="XCM80357.1"/>
    </source>
</evidence>
<reference evidence="1" key="1">
    <citation type="submission" date="2024-06" db="EMBL/GenBank/DDBJ databases">
        <title>The genome sequences of Kitasatospora sp. strain HUAS MG31.</title>
        <authorList>
            <person name="Mo P."/>
        </authorList>
    </citation>
    <scope>NUCLEOTIDE SEQUENCE</scope>
    <source>
        <strain evidence="1">HUAS MG31</strain>
    </source>
</reference>
<dbReference type="RefSeq" id="WP_354641296.1">
    <property type="nucleotide sequence ID" value="NZ_CP159872.1"/>
</dbReference>
<dbReference type="KEGG" id="kcm:ABWK59_16200"/>
<gene>
    <name evidence="1" type="ORF">ABWK59_16200</name>
</gene>
<organism evidence="1">
    <name type="scientific">Kitasatospora camelliae</name>
    <dbReference type="NCBI Taxonomy" id="3156397"/>
    <lineage>
        <taxon>Bacteria</taxon>
        <taxon>Bacillati</taxon>
        <taxon>Actinomycetota</taxon>
        <taxon>Actinomycetes</taxon>
        <taxon>Kitasatosporales</taxon>
        <taxon>Streptomycetaceae</taxon>
        <taxon>Kitasatospora</taxon>
    </lineage>
</organism>
<dbReference type="AlphaFoldDB" id="A0AAU8JVM7"/>
<dbReference type="EMBL" id="CP159872">
    <property type="protein sequence ID" value="XCM80357.1"/>
    <property type="molecule type" value="Genomic_DNA"/>
</dbReference>
<protein>
    <recommendedName>
        <fullName evidence="2">DUF4304 domain-containing protein</fullName>
    </recommendedName>
</protein>